<evidence type="ECO:0000259" key="5">
    <source>
        <dbReference type="PROSITE" id="PS50850"/>
    </source>
</evidence>
<keyword evidence="4" id="KW-0812">Transmembrane</keyword>
<dbReference type="SUPFAM" id="SSF103473">
    <property type="entry name" value="MFS general substrate transporter"/>
    <property type="match status" value="1"/>
</dbReference>
<dbReference type="GO" id="GO:0016020">
    <property type="term" value="C:membrane"/>
    <property type="evidence" value="ECO:0007669"/>
    <property type="project" value="UniProtKB-SubCell"/>
</dbReference>
<dbReference type="InterPro" id="IPR050327">
    <property type="entry name" value="Proton-linked_MCT"/>
</dbReference>
<evidence type="ECO:0000313" key="7">
    <source>
        <dbReference type="Proteomes" id="UP000652219"/>
    </source>
</evidence>
<sequence>MPVKVEPESERPDNDEVEPSKASKNESDLLRWLCVLGSSLFLGSSFGFSQSIGTIQSHLQLNQLRDYTPQEIGWIAGLDTALALLLGIQVGPLMDRYGPLFLAPVALVLIVSKFFLMAECTQYWHFLLTVGVLGGIGSAVAASLAVSSIGKLFARRRGLAMGAALAGSSFAGVIFPLILRRTFPDIGWAWSSRMLGFIILGFMLVGAACLLPYPKLAAPRGPPTAKASSALSFVAFKSMPFVFITAGLFLVEVALTGVAGLLPTFAVEAGFPSSSGFALVAVLNGCSCLGRLLPGFAGDHVGHFDVILFMVTLTSVFTAVLFVPFGTRSVGVLYAFAGLWGFGSGSFLSITPVCVGKTCEPKDYGRYYGTCTFVVSFGALIALPAGGALLEKIGPVGASSLYLACVVLGGVCFYIARSLLIKEWIVFRSNI</sequence>
<dbReference type="GO" id="GO:0022857">
    <property type="term" value="F:transmembrane transporter activity"/>
    <property type="evidence" value="ECO:0007669"/>
    <property type="project" value="InterPro"/>
</dbReference>
<reference evidence="6 7" key="1">
    <citation type="journal article" date="2020" name="Phytopathology">
        <title>Genome Sequence Resources of Colletotrichum truncatum, C. plurivorum, C. musicola, and C. sojae: Four Species Pathogenic to Soybean (Glycine max).</title>
        <authorList>
            <person name="Rogerio F."/>
            <person name="Boufleur T.R."/>
            <person name="Ciampi-Guillardi M."/>
            <person name="Sukno S.A."/>
            <person name="Thon M.R."/>
            <person name="Massola Junior N.S."/>
            <person name="Baroncelli R."/>
        </authorList>
    </citation>
    <scope>NUCLEOTIDE SEQUENCE [LARGE SCALE GENOMIC DNA]</scope>
    <source>
        <strain evidence="6 7">LFN0009</strain>
    </source>
</reference>
<feature type="transmembrane region" description="Helical" evidence="4">
    <location>
        <begin position="306"/>
        <end position="326"/>
    </location>
</feature>
<name>A0A8H6J8B1_9PEZI</name>
<evidence type="ECO:0000256" key="3">
    <source>
        <dbReference type="SAM" id="MobiDB-lite"/>
    </source>
</evidence>
<feature type="region of interest" description="Disordered" evidence="3">
    <location>
        <begin position="1"/>
        <end position="22"/>
    </location>
</feature>
<evidence type="ECO:0000256" key="4">
    <source>
        <dbReference type="SAM" id="Phobius"/>
    </source>
</evidence>
<feature type="transmembrane region" description="Helical" evidence="4">
    <location>
        <begin position="123"/>
        <end position="146"/>
    </location>
</feature>
<feature type="transmembrane region" description="Helical" evidence="4">
    <location>
        <begin position="274"/>
        <end position="294"/>
    </location>
</feature>
<dbReference type="PANTHER" id="PTHR11360">
    <property type="entry name" value="MONOCARBOXYLATE TRANSPORTER"/>
    <property type="match status" value="1"/>
</dbReference>
<accession>A0A8H6J8B1</accession>
<feature type="transmembrane region" description="Helical" evidence="4">
    <location>
        <begin position="72"/>
        <end position="90"/>
    </location>
</feature>
<dbReference type="InterPro" id="IPR020846">
    <property type="entry name" value="MFS_dom"/>
</dbReference>
<comment type="caution">
    <text evidence="6">The sequence shown here is derived from an EMBL/GenBank/DDBJ whole genome shotgun (WGS) entry which is preliminary data.</text>
</comment>
<keyword evidence="7" id="KW-1185">Reference proteome</keyword>
<protein>
    <submittedName>
        <fullName evidence="6">MFS monocarboxylate transporter</fullName>
    </submittedName>
</protein>
<comment type="similarity">
    <text evidence="2">Belongs to the major facilitator superfamily. Monocarboxylate porter (TC 2.A.1.13) family.</text>
</comment>
<feature type="transmembrane region" description="Helical" evidence="4">
    <location>
        <begin position="234"/>
        <end position="262"/>
    </location>
</feature>
<organism evidence="6 7">
    <name type="scientific">Colletotrichum sojae</name>
    <dbReference type="NCBI Taxonomy" id="2175907"/>
    <lineage>
        <taxon>Eukaryota</taxon>
        <taxon>Fungi</taxon>
        <taxon>Dikarya</taxon>
        <taxon>Ascomycota</taxon>
        <taxon>Pezizomycotina</taxon>
        <taxon>Sordariomycetes</taxon>
        <taxon>Hypocreomycetidae</taxon>
        <taxon>Glomerellales</taxon>
        <taxon>Glomerellaceae</taxon>
        <taxon>Colletotrichum</taxon>
        <taxon>Colletotrichum orchidearum species complex</taxon>
    </lineage>
</organism>
<keyword evidence="4" id="KW-0472">Membrane</keyword>
<feature type="transmembrane region" description="Helical" evidence="4">
    <location>
        <begin position="97"/>
        <end position="117"/>
    </location>
</feature>
<evidence type="ECO:0000256" key="2">
    <source>
        <dbReference type="ARBA" id="ARBA00006727"/>
    </source>
</evidence>
<evidence type="ECO:0000313" key="6">
    <source>
        <dbReference type="EMBL" id="KAF6807968.1"/>
    </source>
</evidence>
<dbReference type="Proteomes" id="UP000652219">
    <property type="component" value="Unassembled WGS sequence"/>
</dbReference>
<feature type="transmembrane region" description="Helical" evidence="4">
    <location>
        <begin position="29"/>
        <end position="52"/>
    </location>
</feature>
<comment type="subcellular location">
    <subcellularLocation>
        <location evidence="1">Membrane</location>
        <topology evidence="1">Multi-pass membrane protein</topology>
    </subcellularLocation>
</comment>
<feature type="transmembrane region" description="Helical" evidence="4">
    <location>
        <begin position="367"/>
        <end position="389"/>
    </location>
</feature>
<feature type="transmembrane region" description="Helical" evidence="4">
    <location>
        <begin position="158"/>
        <end position="179"/>
    </location>
</feature>
<dbReference type="EMBL" id="WIGN01000126">
    <property type="protein sequence ID" value="KAF6807968.1"/>
    <property type="molecule type" value="Genomic_DNA"/>
</dbReference>
<dbReference type="Pfam" id="PF07690">
    <property type="entry name" value="MFS_1"/>
    <property type="match status" value="1"/>
</dbReference>
<gene>
    <name evidence="6" type="ORF">CSOJ01_07818</name>
</gene>
<proteinExistence type="inferred from homology"/>
<feature type="transmembrane region" description="Helical" evidence="4">
    <location>
        <begin position="332"/>
        <end position="355"/>
    </location>
</feature>
<evidence type="ECO:0000256" key="1">
    <source>
        <dbReference type="ARBA" id="ARBA00004141"/>
    </source>
</evidence>
<feature type="domain" description="Major facilitator superfamily (MFS) profile" evidence="5">
    <location>
        <begin position="240"/>
        <end position="431"/>
    </location>
</feature>
<feature type="transmembrane region" description="Helical" evidence="4">
    <location>
        <begin position="194"/>
        <end position="213"/>
    </location>
</feature>
<dbReference type="PROSITE" id="PS50850">
    <property type="entry name" value="MFS"/>
    <property type="match status" value="1"/>
</dbReference>
<dbReference type="InterPro" id="IPR036259">
    <property type="entry name" value="MFS_trans_sf"/>
</dbReference>
<dbReference type="AlphaFoldDB" id="A0A8H6J8B1"/>
<dbReference type="InterPro" id="IPR011701">
    <property type="entry name" value="MFS"/>
</dbReference>
<dbReference type="PANTHER" id="PTHR11360:SF230">
    <property type="entry name" value="MONOCARBOXYLATE TRANSPORTER, PUTATIVE (AFU_ORTHOLOGUE AFUA_2G12790)-RELATED"/>
    <property type="match status" value="1"/>
</dbReference>
<keyword evidence="4" id="KW-1133">Transmembrane helix</keyword>
<feature type="transmembrane region" description="Helical" evidence="4">
    <location>
        <begin position="401"/>
        <end position="420"/>
    </location>
</feature>
<dbReference type="Gene3D" id="1.20.1250.20">
    <property type="entry name" value="MFS general substrate transporter like domains"/>
    <property type="match status" value="2"/>
</dbReference>